<comment type="caution">
    <text evidence="4">The sequence shown here is derived from an EMBL/GenBank/DDBJ whole genome shotgun (WGS) entry which is preliminary data.</text>
</comment>
<evidence type="ECO:0000256" key="2">
    <source>
        <dbReference type="ARBA" id="ARBA00023027"/>
    </source>
</evidence>
<evidence type="ECO:0000256" key="1">
    <source>
        <dbReference type="ARBA" id="ARBA00023002"/>
    </source>
</evidence>
<accession>A0A6N7J354</accession>
<name>A0A6N7J354_9FIRM</name>
<keyword evidence="1" id="KW-0560">Oxidoreductase</keyword>
<dbReference type="Proteomes" id="UP000460257">
    <property type="component" value="Unassembled WGS sequence"/>
</dbReference>
<dbReference type="GO" id="GO:0051287">
    <property type="term" value="F:NAD binding"/>
    <property type="evidence" value="ECO:0007669"/>
    <property type="project" value="InterPro"/>
</dbReference>
<dbReference type="InterPro" id="IPR006140">
    <property type="entry name" value="D-isomer_DH_NAD-bd"/>
</dbReference>
<keyword evidence="5" id="KW-1185">Reference proteome</keyword>
<dbReference type="PANTHER" id="PTHR43333">
    <property type="entry name" value="2-HACID_DH_C DOMAIN-CONTAINING PROTEIN"/>
    <property type="match status" value="1"/>
</dbReference>
<reference evidence="4" key="1">
    <citation type="journal article" date="2020" name="Appl. Environ. Microbiol.">
        <title>Medium-Chain Fatty Acid Synthesis by 'Candidatus Weimeria bifida' gen. nov., sp. nov., and 'Candidatus Pseudoramibacter fermentans' sp. nov.</title>
        <authorList>
            <person name="Scarborough M.J."/>
            <person name="Myers K.S."/>
            <person name="Donohue T.J."/>
            <person name="Noguera D.R."/>
        </authorList>
    </citation>
    <scope>NUCLEOTIDE SEQUENCE</scope>
    <source>
        <strain evidence="4">LCO1.1</strain>
    </source>
</reference>
<dbReference type="SUPFAM" id="SSF52283">
    <property type="entry name" value="Formate/glycerate dehydrogenase catalytic domain-like"/>
    <property type="match status" value="1"/>
</dbReference>
<evidence type="ECO:0000313" key="4">
    <source>
        <dbReference type="EMBL" id="MQN02040.1"/>
    </source>
</evidence>
<evidence type="ECO:0000313" key="5">
    <source>
        <dbReference type="Proteomes" id="UP000460257"/>
    </source>
</evidence>
<dbReference type="AlphaFoldDB" id="A0A6N7J354"/>
<dbReference type="GO" id="GO:0016491">
    <property type="term" value="F:oxidoreductase activity"/>
    <property type="evidence" value="ECO:0007669"/>
    <property type="project" value="UniProtKB-KW"/>
</dbReference>
<dbReference type="InterPro" id="IPR036291">
    <property type="entry name" value="NAD(P)-bd_dom_sf"/>
</dbReference>
<dbReference type="Pfam" id="PF02826">
    <property type="entry name" value="2-Hacid_dh_C"/>
    <property type="match status" value="1"/>
</dbReference>
<dbReference type="SUPFAM" id="SSF51735">
    <property type="entry name" value="NAD(P)-binding Rossmann-fold domains"/>
    <property type="match status" value="1"/>
</dbReference>
<dbReference type="PANTHER" id="PTHR43333:SF1">
    <property type="entry name" value="D-ISOMER SPECIFIC 2-HYDROXYACID DEHYDROGENASE NAD-BINDING DOMAIN-CONTAINING PROTEIN"/>
    <property type="match status" value="1"/>
</dbReference>
<evidence type="ECO:0000259" key="3">
    <source>
        <dbReference type="Pfam" id="PF02826"/>
    </source>
</evidence>
<keyword evidence="2" id="KW-0520">NAD</keyword>
<protein>
    <submittedName>
        <fullName evidence="4">D-2-hydroxyacid dehydrogenase</fullName>
    </submittedName>
</protein>
<feature type="domain" description="D-isomer specific 2-hydroxyacid dehydrogenase NAD-binding" evidence="3">
    <location>
        <begin position="104"/>
        <end position="242"/>
    </location>
</feature>
<dbReference type="Gene3D" id="3.40.50.720">
    <property type="entry name" value="NAD(P)-binding Rossmann-like Domain"/>
    <property type="match status" value="2"/>
</dbReference>
<organism evidence="4 5">
    <name type="scientific">Candidatus Weimeria bifida</name>
    <dbReference type="NCBI Taxonomy" id="2599074"/>
    <lineage>
        <taxon>Bacteria</taxon>
        <taxon>Bacillati</taxon>
        <taxon>Bacillota</taxon>
        <taxon>Clostridia</taxon>
        <taxon>Lachnospirales</taxon>
        <taxon>Lachnospiraceae</taxon>
        <taxon>Candidatus Weimeria</taxon>
    </lineage>
</organism>
<sequence length="249" mass="27066">MKKVVVAVPFSESQKARLKKTAESYGDEISFITSEAVTEGDICDADAVIGNVEPDVLKASSRLSWLQLNSSGVDAYVKDGVVPEEAVITSATGAYGTALSEYMVAMLLVMMKKIPMYMDDQKNRDWKDEGPVASPAGKRILIVGTGDAGLAFARRIKAFELPDNRITLSGIRRRADFCPEPLNEIHPTSELAAELEKADVVAATLPGTEQTYHIFDREMLLHCKKGAYFLNAGRGSAVDEKDRSAGYAI</sequence>
<dbReference type="EMBL" id="VOGC01000007">
    <property type="protein sequence ID" value="MQN02040.1"/>
    <property type="molecule type" value="Genomic_DNA"/>
</dbReference>
<gene>
    <name evidence="4" type="ORF">FRC54_09110</name>
</gene>
<proteinExistence type="predicted"/>